<evidence type="ECO:0000256" key="3">
    <source>
        <dbReference type="ARBA" id="ARBA00022801"/>
    </source>
</evidence>
<sequence>MTSVRRPSCFNRLLRVSNVTVPLAAATLLAPGIAGCTASSGRAEGEPDLSAYYEQQITWKPCSKETDKAVKDETEKADASAECGRLKVPYTYADPRKGEIGLALMRYRAKGGADHGGSLVLNFGGPGESGLKQLKEYGPDGFSKAGTRYDLVTFDPRGVGASSPVLCGGDGGMTEAEHASGPDLSGPDGMADFIADQERALQRCKRTAGNIIPYVGTVNAARDLDVLRAALGEEKLNYLGFSYGTKLGAVYAHRFPTKVGRMVMDGVDEPAPNLKDSTLAQTAAYQRALRHAVEMCTSRGDEDCALGSDTDKAMTNVARAFDELDDQPIDWPGGRKLDREGAIEETMGLLRSRESLPETPNLLAAIIYHVHPGEAAELGRAAADRAGGKRENGSHGKVEEAMTAINCADTSGRYTTRQVVSAYHEFVRASPVFGPFMAAGMAACTGWPQAGDDTSHDVRAVGAPKILMHTTEYDPATPVQWLPKMAAAVGSAVTMTDTGGGHSVYGTQDATCVNERIDAFLLEGTLPPDHSTCT</sequence>
<keyword evidence="7" id="KW-1185">Reference proteome</keyword>
<protein>
    <submittedName>
        <fullName evidence="6">Alpha/beta hydrolase</fullName>
    </submittedName>
</protein>
<evidence type="ECO:0000313" key="6">
    <source>
        <dbReference type="EMBL" id="GAA0343956.1"/>
    </source>
</evidence>
<feature type="domain" description="AB hydrolase-1" evidence="4">
    <location>
        <begin position="119"/>
        <end position="277"/>
    </location>
</feature>
<evidence type="ECO:0000256" key="1">
    <source>
        <dbReference type="ARBA" id="ARBA00010088"/>
    </source>
</evidence>
<dbReference type="InterPro" id="IPR000073">
    <property type="entry name" value="AB_hydrolase_1"/>
</dbReference>
<dbReference type="PANTHER" id="PTHR43248:SF29">
    <property type="entry name" value="TRIPEPTIDYL AMINOPEPTIDASE"/>
    <property type="match status" value="1"/>
</dbReference>
<dbReference type="InterPro" id="IPR029058">
    <property type="entry name" value="AB_hydrolase_fold"/>
</dbReference>
<organism evidence="6 7">
    <name type="scientific">Streptomyces blastmyceticus</name>
    <dbReference type="NCBI Taxonomy" id="68180"/>
    <lineage>
        <taxon>Bacteria</taxon>
        <taxon>Bacillati</taxon>
        <taxon>Actinomycetota</taxon>
        <taxon>Actinomycetes</taxon>
        <taxon>Kitasatosporales</taxon>
        <taxon>Streptomycetaceae</taxon>
        <taxon>Streptomyces</taxon>
    </lineage>
</organism>
<dbReference type="InterPro" id="IPR013595">
    <property type="entry name" value="Pept_S33_TAP-like_C"/>
</dbReference>
<gene>
    <name evidence="6" type="ORF">GCM10010319_20090</name>
</gene>
<dbReference type="RefSeq" id="WP_344117402.1">
    <property type="nucleotide sequence ID" value="NZ_BAAABW010000012.1"/>
</dbReference>
<accession>A0ABP3GHH6</accession>
<keyword evidence="3 6" id="KW-0378">Hydrolase</keyword>
<dbReference type="Pfam" id="PF08386">
    <property type="entry name" value="Abhydrolase_4"/>
    <property type="match status" value="1"/>
</dbReference>
<dbReference type="SUPFAM" id="SSF53474">
    <property type="entry name" value="alpha/beta-Hydrolases"/>
    <property type="match status" value="1"/>
</dbReference>
<evidence type="ECO:0000259" key="5">
    <source>
        <dbReference type="Pfam" id="PF08386"/>
    </source>
</evidence>
<comment type="similarity">
    <text evidence="1">Belongs to the peptidase S33 family.</text>
</comment>
<dbReference type="InterPro" id="IPR051601">
    <property type="entry name" value="Serine_prot/Carboxylest_S33"/>
</dbReference>
<dbReference type="Proteomes" id="UP001500063">
    <property type="component" value="Unassembled WGS sequence"/>
</dbReference>
<dbReference type="GO" id="GO:0016787">
    <property type="term" value="F:hydrolase activity"/>
    <property type="evidence" value="ECO:0007669"/>
    <property type="project" value="UniProtKB-KW"/>
</dbReference>
<comment type="caution">
    <text evidence="6">The sequence shown here is derived from an EMBL/GenBank/DDBJ whole genome shotgun (WGS) entry which is preliminary data.</text>
</comment>
<evidence type="ECO:0000313" key="7">
    <source>
        <dbReference type="Proteomes" id="UP001500063"/>
    </source>
</evidence>
<feature type="domain" description="Peptidase S33 tripeptidyl aminopeptidase-like C-terminal" evidence="5">
    <location>
        <begin position="430"/>
        <end position="533"/>
    </location>
</feature>
<proteinExistence type="inferred from homology"/>
<dbReference type="PANTHER" id="PTHR43248">
    <property type="entry name" value="2-SUCCINYL-6-HYDROXY-2,4-CYCLOHEXADIENE-1-CARBOXYLATE SYNTHASE"/>
    <property type="match status" value="1"/>
</dbReference>
<dbReference type="Pfam" id="PF00561">
    <property type="entry name" value="Abhydrolase_1"/>
    <property type="match status" value="1"/>
</dbReference>
<dbReference type="EMBL" id="BAAABW010000012">
    <property type="protein sequence ID" value="GAA0343956.1"/>
    <property type="molecule type" value="Genomic_DNA"/>
</dbReference>
<keyword evidence="2" id="KW-0732">Signal</keyword>
<evidence type="ECO:0000259" key="4">
    <source>
        <dbReference type="Pfam" id="PF00561"/>
    </source>
</evidence>
<name>A0ABP3GHH6_9ACTN</name>
<evidence type="ECO:0000256" key="2">
    <source>
        <dbReference type="ARBA" id="ARBA00022729"/>
    </source>
</evidence>
<dbReference type="Gene3D" id="3.40.50.1820">
    <property type="entry name" value="alpha/beta hydrolase"/>
    <property type="match status" value="1"/>
</dbReference>
<reference evidence="7" key="1">
    <citation type="journal article" date="2019" name="Int. J. Syst. Evol. Microbiol.">
        <title>The Global Catalogue of Microorganisms (GCM) 10K type strain sequencing project: providing services to taxonomists for standard genome sequencing and annotation.</title>
        <authorList>
            <consortium name="The Broad Institute Genomics Platform"/>
            <consortium name="The Broad Institute Genome Sequencing Center for Infectious Disease"/>
            <person name="Wu L."/>
            <person name="Ma J."/>
        </authorList>
    </citation>
    <scope>NUCLEOTIDE SEQUENCE [LARGE SCALE GENOMIC DNA]</scope>
    <source>
        <strain evidence="7">JCM 4565</strain>
    </source>
</reference>